<evidence type="ECO:0000313" key="1">
    <source>
        <dbReference type="EMBL" id="KAJ7728641.1"/>
    </source>
</evidence>
<evidence type="ECO:0000313" key="2">
    <source>
        <dbReference type="Proteomes" id="UP001215598"/>
    </source>
</evidence>
<dbReference type="InterPro" id="IPR013083">
    <property type="entry name" value="Znf_RING/FYVE/PHD"/>
</dbReference>
<dbReference type="InterPro" id="IPR011011">
    <property type="entry name" value="Znf_FYVE_PHD"/>
</dbReference>
<gene>
    <name evidence="1" type="ORF">B0H16DRAFT_1470402</name>
</gene>
<accession>A0AAD7HUF8</accession>
<dbReference type="EMBL" id="JARKIB010000171">
    <property type="protein sequence ID" value="KAJ7728641.1"/>
    <property type="molecule type" value="Genomic_DNA"/>
</dbReference>
<organism evidence="1 2">
    <name type="scientific">Mycena metata</name>
    <dbReference type="NCBI Taxonomy" id="1033252"/>
    <lineage>
        <taxon>Eukaryota</taxon>
        <taxon>Fungi</taxon>
        <taxon>Dikarya</taxon>
        <taxon>Basidiomycota</taxon>
        <taxon>Agaricomycotina</taxon>
        <taxon>Agaricomycetes</taxon>
        <taxon>Agaricomycetidae</taxon>
        <taxon>Agaricales</taxon>
        <taxon>Marasmiineae</taxon>
        <taxon>Mycenaceae</taxon>
        <taxon>Mycena</taxon>
    </lineage>
</organism>
<name>A0AAD7HUF8_9AGAR</name>
<keyword evidence="2" id="KW-1185">Reference proteome</keyword>
<reference evidence="1" key="1">
    <citation type="submission" date="2023-03" db="EMBL/GenBank/DDBJ databases">
        <title>Massive genome expansion in bonnet fungi (Mycena s.s.) driven by repeated elements and novel gene families across ecological guilds.</title>
        <authorList>
            <consortium name="Lawrence Berkeley National Laboratory"/>
            <person name="Harder C.B."/>
            <person name="Miyauchi S."/>
            <person name="Viragh M."/>
            <person name="Kuo A."/>
            <person name="Thoen E."/>
            <person name="Andreopoulos B."/>
            <person name="Lu D."/>
            <person name="Skrede I."/>
            <person name="Drula E."/>
            <person name="Henrissat B."/>
            <person name="Morin E."/>
            <person name="Kohler A."/>
            <person name="Barry K."/>
            <person name="LaButti K."/>
            <person name="Morin E."/>
            <person name="Salamov A."/>
            <person name="Lipzen A."/>
            <person name="Mereny Z."/>
            <person name="Hegedus B."/>
            <person name="Baldrian P."/>
            <person name="Stursova M."/>
            <person name="Weitz H."/>
            <person name="Taylor A."/>
            <person name="Grigoriev I.V."/>
            <person name="Nagy L.G."/>
            <person name="Martin F."/>
            <person name="Kauserud H."/>
        </authorList>
    </citation>
    <scope>NUCLEOTIDE SEQUENCE</scope>
    <source>
        <strain evidence="1">CBHHK182m</strain>
    </source>
</reference>
<dbReference type="Proteomes" id="UP001215598">
    <property type="component" value="Unassembled WGS sequence"/>
</dbReference>
<dbReference type="SUPFAM" id="SSF57903">
    <property type="entry name" value="FYVE/PHD zinc finger"/>
    <property type="match status" value="1"/>
</dbReference>
<dbReference type="Gene3D" id="3.30.40.10">
    <property type="entry name" value="Zinc/RING finger domain, C3HC4 (zinc finger)"/>
    <property type="match status" value="1"/>
</dbReference>
<comment type="caution">
    <text evidence="1">The sequence shown here is derived from an EMBL/GenBank/DDBJ whole genome shotgun (WGS) entry which is preliminary data.</text>
</comment>
<dbReference type="AlphaFoldDB" id="A0AAD7HUF8"/>
<evidence type="ECO:0008006" key="3">
    <source>
        <dbReference type="Google" id="ProtNLM"/>
    </source>
</evidence>
<sequence length="155" mass="17013">MEGGMVELKIEQLIAAIQSVLQRNNIPGVEINNVPTNPPEHIIDLDIEVSPLSPIPVPGAVPDEPGVSRRPTRKRTRPTYLEDYMSALAERICGNSADPQSDSITTKNAACCKMEDCQTKWYHLACLERGSVPENWICDACISTGGGREKRRRGG</sequence>
<protein>
    <recommendedName>
        <fullName evidence="3">Zinc finger PHD-type domain-containing protein</fullName>
    </recommendedName>
</protein>
<proteinExistence type="predicted"/>